<dbReference type="SUPFAM" id="SSF52540">
    <property type="entry name" value="P-loop containing nucleoside triphosphate hydrolases"/>
    <property type="match status" value="1"/>
</dbReference>
<dbReference type="Gene3D" id="1.10.1180.10">
    <property type="entry name" value="B transposition protein, C-terminal domain"/>
    <property type="match status" value="1"/>
</dbReference>
<evidence type="ECO:0000313" key="4">
    <source>
        <dbReference type="Proteomes" id="UP000245474"/>
    </source>
</evidence>
<dbReference type="InterPro" id="IPR049945">
    <property type="entry name" value="AAA_22"/>
</dbReference>
<dbReference type="EMBL" id="QFFI01000015">
    <property type="protein sequence ID" value="PWG62823.1"/>
    <property type="molecule type" value="Genomic_DNA"/>
</dbReference>
<protein>
    <submittedName>
        <fullName evidence="3">DNA transposition protein</fullName>
    </submittedName>
</protein>
<proteinExistence type="predicted"/>
<dbReference type="Gene3D" id="1.10.260.40">
    <property type="entry name" value="lambda repressor-like DNA-binding domains"/>
    <property type="match status" value="1"/>
</dbReference>
<reference evidence="3 4" key="1">
    <citation type="submission" date="2018-05" db="EMBL/GenBank/DDBJ databases">
        <title>Spiribacter halobius sp. nov., a moderately halophilic bacterium isolated from marine solar saltern.</title>
        <authorList>
            <person name="Zheng W.-S."/>
            <person name="Lu D.-C."/>
            <person name="Du Z.-J."/>
        </authorList>
    </citation>
    <scope>NUCLEOTIDE SEQUENCE [LARGE SCALE GENOMIC DNA]</scope>
    <source>
        <strain evidence="3 4">E85</strain>
    </source>
</reference>
<dbReference type="SUPFAM" id="SSF47681">
    <property type="entry name" value="C-terminal domain of B transposition protein"/>
    <property type="match status" value="1"/>
</dbReference>
<sequence>MRTKKARRGGSPAGPWEARPRWGRISTKQEYAMSVIHLQGALQEEIARIMEAEELTQGSVAREAGLSASAISRWFKGRYEGNVQALESKLRRWLDARRAKQELTTQLPEAPDWVETPTATTIQAALSYAQMASAISCIYGGAGVGKTSAIRRHQRASPNVWVVTATPTTARPGPILYRIAAALGIRTSGALHQVEHNIVERVRDTRGLLVIDEAQHLCHRALDAVRSIHDAAGIGVVLAGNEIVYSQLTGGNRSMGFAQLFSRISKRVRLGRPKDGDVDALLDAWGIDEREARQLAHHIARRPGALRGLTQTLSMAAMFAGGTPGVKHIRAAWADLGGE</sequence>
<dbReference type="GO" id="GO:0016887">
    <property type="term" value="F:ATP hydrolysis activity"/>
    <property type="evidence" value="ECO:0007669"/>
    <property type="project" value="InterPro"/>
</dbReference>
<dbReference type="InterPro" id="IPR036733">
    <property type="entry name" value="B_transposit_C_sf"/>
</dbReference>
<dbReference type="InterPro" id="IPR052026">
    <property type="entry name" value="ExeA_AAA_ATPase_DNA-bind"/>
</dbReference>
<dbReference type="PANTHER" id="PTHR35894">
    <property type="entry name" value="GENERAL SECRETION PATHWAY PROTEIN A-RELATED"/>
    <property type="match status" value="1"/>
</dbReference>
<dbReference type="Pfam" id="PF09077">
    <property type="entry name" value="Phage-MuB_C"/>
    <property type="match status" value="1"/>
</dbReference>
<evidence type="ECO:0000259" key="2">
    <source>
        <dbReference type="PROSITE" id="PS50943"/>
    </source>
</evidence>
<dbReference type="PANTHER" id="PTHR35894:SF5">
    <property type="entry name" value="MU-LIKE PROPHAGE FLUMU DNA TRANSPOSITION PROTEIN B"/>
    <property type="match status" value="1"/>
</dbReference>
<feature type="domain" description="HTH cro/C1-type" evidence="2">
    <location>
        <begin position="46"/>
        <end position="87"/>
    </location>
</feature>
<gene>
    <name evidence="3" type="ORF">DEM34_10675</name>
</gene>
<feature type="region of interest" description="Disordered" evidence="1">
    <location>
        <begin position="1"/>
        <end position="21"/>
    </location>
</feature>
<dbReference type="GO" id="GO:0003677">
    <property type="term" value="F:DNA binding"/>
    <property type="evidence" value="ECO:0007669"/>
    <property type="project" value="InterPro"/>
</dbReference>
<organism evidence="3 4">
    <name type="scientific">Sediminicurvatus halobius</name>
    <dbReference type="NCBI Taxonomy" id="2182432"/>
    <lineage>
        <taxon>Bacteria</taxon>
        <taxon>Pseudomonadati</taxon>
        <taxon>Pseudomonadota</taxon>
        <taxon>Gammaproteobacteria</taxon>
        <taxon>Chromatiales</taxon>
        <taxon>Ectothiorhodospiraceae</taxon>
        <taxon>Sediminicurvatus</taxon>
    </lineage>
</organism>
<dbReference type="PROSITE" id="PS50943">
    <property type="entry name" value="HTH_CROC1"/>
    <property type="match status" value="1"/>
</dbReference>
<keyword evidence="4" id="KW-1185">Reference proteome</keyword>
<dbReference type="InterPro" id="IPR010982">
    <property type="entry name" value="Lambda_DNA-bd_dom_sf"/>
</dbReference>
<dbReference type="InterPro" id="IPR027417">
    <property type="entry name" value="P-loop_NTPase"/>
</dbReference>
<dbReference type="InterPro" id="IPR009084">
    <property type="entry name" value="B_transpositn_C"/>
</dbReference>
<name>A0A2U2N196_9GAMM</name>
<evidence type="ECO:0000313" key="3">
    <source>
        <dbReference type="EMBL" id="PWG62823.1"/>
    </source>
</evidence>
<dbReference type="GO" id="GO:0006313">
    <property type="term" value="P:DNA transposition"/>
    <property type="evidence" value="ECO:0007669"/>
    <property type="project" value="InterPro"/>
</dbReference>
<dbReference type="SUPFAM" id="SSF47413">
    <property type="entry name" value="lambda repressor-like DNA-binding domains"/>
    <property type="match status" value="1"/>
</dbReference>
<dbReference type="AlphaFoldDB" id="A0A2U2N196"/>
<dbReference type="InterPro" id="IPR001387">
    <property type="entry name" value="Cro/C1-type_HTH"/>
</dbReference>
<accession>A0A2U2N196</accession>
<dbReference type="Pfam" id="PF13401">
    <property type="entry name" value="AAA_22"/>
    <property type="match status" value="1"/>
</dbReference>
<evidence type="ECO:0000256" key="1">
    <source>
        <dbReference type="SAM" id="MobiDB-lite"/>
    </source>
</evidence>
<dbReference type="CDD" id="cd00093">
    <property type="entry name" value="HTH_XRE"/>
    <property type="match status" value="1"/>
</dbReference>
<dbReference type="Proteomes" id="UP000245474">
    <property type="component" value="Unassembled WGS sequence"/>
</dbReference>
<comment type="caution">
    <text evidence="3">The sequence shown here is derived from an EMBL/GenBank/DDBJ whole genome shotgun (WGS) entry which is preliminary data.</text>
</comment>